<dbReference type="OrthoDB" id="1938465at2759"/>
<protein>
    <recommendedName>
        <fullName evidence="2">Retrovirus-related Pol polyprotein from transposon TNT 1-94-like beta-barrel domain-containing protein</fullName>
    </recommendedName>
</protein>
<feature type="compositionally biased region" description="Polar residues" evidence="1">
    <location>
        <begin position="271"/>
        <end position="283"/>
    </location>
</feature>
<dbReference type="InterPro" id="IPR054722">
    <property type="entry name" value="PolX-like_BBD"/>
</dbReference>
<name>A0A830CQ79_9LAMI</name>
<dbReference type="Proteomes" id="UP000653305">
    <property type="component" value="Unassembled WGS sequence"/>
</dbReference>
<sequence>MAPSSVTTTTGESSAIPVIVPLSARHDLPIKLTHKNFTSWRAHLYALLRGHNLLGFIDGSRPCPARAADGSNLAIVEAWVQQDHLLLAAIFGSLTAEILPLVSSASTAAEAWGILTRLCMSKSRSCVNNLKSDLFRVQIKDRSITEFLHHVKGMADELSLIDEPVKLDDLTLFIINGLGPEYASIVGSIRARETPLLFEELHDLLCAHESSLRSSEAAVASLVATANTTGTGGGGGRSGGSNKGLHGGSGGGRRQPQMTTSGSYWQGAGPSATSGSPANSQGPKPSPVICQLCRYRVHAAPTCRRVPPPISHAVSSPVGPRPQSSWLVDSGASHSLTSELGNLSIHSEYDGTDEVHIADGMGLPISHSGIGFLKFRSRQFLLSDLLCVPTAQRNLLSVSKFTRDNDVSIEFFPSYFLVKD</sequence>
<gene>
    <name evidence="3" type="ORF">PHJA_002114900</name>
</gene>
<accession>A0A830CQ79</accession>
<feature type="compositionally biased region" description="Gly residues" evidence="1">
    <location>
        <begin position="230"/>
        <end position="253"/>
    </location>
</feature>
<evidence type="ECO:0000259" key="2">
    <source>
        <dbReference type="Pfam" id="PF22936"/>
    </source>
</evidence>
<comment type="caution">
    <text evidence="3">The sequence shown here is derived from an EMBL/GenBank/DDBJ whole genome shotgun (WGS) entry which is preliminary data.</text>
</comment>
<evidence type="ECO:0000256" key="1">
    <source>
        <dbReference type="SAM" id="MobiDB-lite"/>
    </source>
</evidence>
<dbReference type="Pfam" id="PF14223">
    <property type="entry name" value="Retrotran_gag_2"/>
    <property type="match status" value="1"/>
</dbReference>
<feature type="region of interest" description="Disordered" evidence="1">
    <location>
        <begin position="226"/>
        <end position="283"/>
    </location>
</feature>
<dbReference type="EMBL" id="BMAC01000586">
    <property type="protein sequence ID" value="GFP99708.1"/>
    <property type="molecule type" value="Genomic_DNA"/>
</dbReference>
<dbReference type="Pfam" id="PF22936">
    <property type="entry name" value="Pol_BBD"/>
    <property type="match status" value="1"/>
</dbReference>
<dbReference type="PANTHER" id="PTHR47481:SF22">
    <property type="entry name" value="RETROTRANSPOSON GAG DOMAIN-CONTAINING PROTEIN"/>
    <property type="match status" value="1"/>
</dbReference>
<dbReference type="PANTHER" id="PTHR47481">
    <property type="match status" value="1"/>
</dbReference>
<reference evidence="3" key="1">
    <citation type="submission" date="2020-07" db="EMBL/GenBank/DDBJ databases">
        <title>Ethylene signaling mediates host invasion by parasitic plants.</title>
        <authorList>
            <person name="Yoshida S."/>
        </authorList>
    </citation>
    <scope>NUCLEOTIDE SEQUENCE</scope>
    <source>
        <strain evidence="3">Okayama</strain>
    </source>
</reference>
<proteinExistence type="predicted"/>
<organism evidence="3 4">
    <name type="scientific">Phtheirospermum japonicum</name>
    <dbReference type="NCBI Taxonomy" id="374723"/>
    <lineage>
        <taxon>Eukaryota</taxon>
        <taxon>Viridiplantae</taxon>
        <taxon>Streptophyta</taxon>
        <taxon>Embryophyta</taxon>
        <taxon>Tracheophyta</taxon>
        <taxon>Spermatophyta</taxon>
        <taxon>Magnoliopsida</taxon>
        <taxon>eudicotyledons</taxon>
        <taxon>Gunneridae</taxon>
        <taxon>Pentapetalae</taxon>
        <taxon>asterids</taxon>
        <taxon>lamiids</taxon>
        <taxon>Lamiales</taxon>
        <taxon>Orobanchaceae</taxon>
        <taxon>Orobanchaceae incertae sedis</taxon>
        <taxon>Phtheirospermum</taxon>
    </lineage>
</organism>
<evidence type="ECO:0000313" key="4">
    <source>
        <dbReference type="Proteomes" id="UP000653305"/>
    </source>
</evidence>
<feature type="domain" description="Retrovirus-related Pol polyprotein from transposon TNT 1-94-like beta-barrel" evidence="2">
    <location>
        <begin position="326"/>
        <end position="403"/>
    </location>
</feature>
<dbReference type="AlphaFoldDB" id="A0A830CQ79"/>
<keyword evidence="4" id="KW-1185">Reference proteome</keyword>
<evidence type="ECO:0000313" key="3">
    <source>
        <dbReference type="EMBL" id="GFP99708.1"/>
    </source>
</evidence>